<reference evidence="2 3" key="1">
    <citation type="submission" date="2019-07" db="EMBL/GenBank/DDBJ databases">
        <authorList>
            <person name="Kim J."/>
        </authorList>
    </citation>
    <scope>NUCLEOTIDE SEQUENCE [LARGE SCALE GENOMIC DNA]</scope>
    <source>
        <strain evidence="2 3">JC52</strain>
    </source>
</reference>
<evidence type="ECO:0000313" key="3">
    <source>
        <dbReference type="Proteomes" id="UP000317036"/>
    </source>
</evidence>
<evidence type="ECO:0000256" key="1">
    <source>
        <dbReference type="SAM" id="Coils"/>
    </source>
</evidence>
<accession>A0A559KCN0</accession>
<dbReference type="RefSeq" id="WP_144846440.1">
    <property type="nucleotide sequence ID" value="NZ_VNJI01000011.1"/>
</dbReference>
<proteinExistence type="predicted"/>
<evidence type="ECO:0000313" key="2">
    <source>
        <dbReference type="EMBL" id="TVY09888.1"/>
    </source>
</evidence>
<keyword evidence="3" id="KW-1185">Reference proteome</keyword>
<feature type="coiled-coil region" evidence="1">
    <location>
        <begin position="6"/>
        <end position="33"/>
    </location>
</feature>
<keyword evidence="1" id="KW-0175">Coiled coil</keyword>
<gene>
    <name evidence="2" type="ORF">FPZ49_10980</name>
</gene>
<dbReference type="EMBL" id="VNJI01000011">
    <property type="protein sequence ID" value="TVY09888.1"/>
    <property type="molecule type" value="Genomic_DNA"/>
</dbReference>
<name>A0A559KCN0_9BACL</name>
<comment type="caution">
    <text evidence="2">The sequence shown here is derived from an EMBL/GenBank/DDBJ whole genome shotgun (WGS) entry which is preliminary data.</text>
</comment>
<protein>
    <submittedName>
        <fullName evidence="2">Uncharacterized protein</fullName>
    </submittedName>
</protein>
<dbReference type="Proteomes" id="UP000317036">
    <property type="component" value="Unassembled WGS sequence"/>
</dbReference>
<dbReference type="AlphaFoldDB" id="A0A559KCN0"/>
<organism evidence="2 3">
    <name type="scientific">Paenibacillus cremeus</name>
    <dbReference type="NCBI Taxonomy" id="2163881"/>
    <lineage>
        <taxon>Bacteria</taxon>
        <taxon>Bacillati</taxon>
        <taxon>Bacillota</taxon>
        <taxon>Bacilli</taxon>
        <taxon>Bacillales</taxon>
        <taxon>Paenibacillaceae</taxon>
        <taxon>Paenibacillus</taxon>
    </lineage>
</organism>
<sequence>MEKDINSMSIEEIEKLQNELESRKNAIKEQEMKKKRKIVKEKIDGLEQYRDIILSLLNHSRTSCSDDHISNGYIDSLGYAKCSKCHLIEIFNGYYDNGEFDVSFDVTITQVR</sequence>